<feature type="compositionally biased region" description="Low complexity" evidence="2">
    <location>
        <begin position="490"/>
        <end position="514"/>
    </location>
</feature>
<evidence type="ECO:0000313" key="5">
    <source>
        <dbReference type="Proteomes" id="UP000291343"/>
    </source>
</evidence>
<dbReference type="PROSITE" id="PS51155">
    <property type="entry name" value="CHIT_BIND_RR_2"/>
    <property type="match status" value="3"/>
</dbReference>
<dbReference type="InParanoid" id="A0A482XLF2"/>
<feature type="compositionally biased region" description="Low complexity" evidence="2">
    <location>
        <begin position="393"/>
        <end position="403"/>
    </location>
</feature>
<dbReference type="PANTHER" id="PTHR10380:SF224">
    <property type="entry name" value="CUTICULAR PROTEIN 12A"/>
    <property type="match status" value="1"/>
</dbReference>
<name>A0A482XLF2_LAOST</name>
<feature type="region of interest" description="Disordered" evidence="2">
    <location>
        <begin position="718"/>
        <end position="816"/>
    </location>
</feature>
<evidence type="ECO:0000256" key="1">
    <source>
        <dbReference type="PROSITE-ProRule" id="PRU00497"/>
    </source>
</evidence>
<dbReference type="InterPro" id="IPR050468">
    <property type="entry name" value="Cuticle_Struct_Prot"/>
</dbReference>
<feature type="compositionally biased region" description="Basic and acidic residues" evidence="2">
    <location>
        <begin position="672"/>
        <end position="681"/>
    </location>
</feature>
<feature type="region of interest" description="Disordered" evidence="2">
    <location>
        <begin position="29"/>
        <end position="53"/>
    </location>
</feature>
<feature type="region of interest" description="Disordered" evidence="2">
    <location>
        <begin position="477"/>
        <end position="696"/>
    </location>
</feature>
<dbReference type="GO" id="GO:0008010">
    <property type="term" value="F:structural constituent of chitin-based larval cuticle"/>
    <property type="evidence" value="ECO:0007669"/>
    <property type="project" value="TreeGrafter"/>
</dbReference>
<accession>A0A482XLF2</accession>
<sequence length="872" mass="95383">MFCGVKMIQVDIRLLLMLALVANGAVKAQRKPVGGSGGGSAPPPASTDYVDRNSDNSYRFGYNTGDEGSHFHVSSATADNSVTGRFGQREPGTGRLVQTTYTAGQRGFRARGDQVARRMDLSQQRIPYTPPVSPDSPGYQPTYSGYHDPNEDPSFEYSFQTPTFTKKETQDSKAEVTGSYTYVDDVGERHNVQYEAGPRTGFHVKTLYPDSTPYTGLFYRGAPANKQTGPLRGKTSIQRGTDGSYRFTATGPDQRRTEVSDAANNVRGSYTYLDDKGVQRTVQYIAGYNIGYKVIGGNKGLSPAGSSPGSSTGQFPYTPPDIETASPTSSAPPQKDSLNPSANLDEELFGPAPPGPLPSGEPEKQQQEIQGDPEDFLNTPLYGASGSASPQYSEPSSTLAPALSPTPSPSPIPVSQLPQDFDDFLPPLSAFPEDDPSIPKPRPPGGGGGSPSYLTLEDNDFLKTPFALLPVGDSYDNSNYGGQFKRPKSNNNPNANNNNENNQPTPNNNRNVPNSRDRIQTNPGNNDNNNNNNNNIFRTPPSAPGRDRPGYNRNNNNNNNNENNNNNYIPSTGRERESYSPPNPPPMRDRDNPPPQPFSPPPGSVGDNFFNTGPGRDNGFTIPPPSTPKDGFPLLNFGGDDDDFLPPLPGANDYPVPPAGGRIDRPNYFQGGRDRDREPSRRPYLHRDHKYSPSQKTFLGIPSGVAVRAHVQSLDILPFGSRIPPPGQALDYERRSQQTRRRRRDNGFTIPPPSTPKDGFPLLNFGGDDDDFLPPLPGANDYPVPPAGGRIDRPNYFQGGRDRDREPSRRPYLHRDHKYSPSQKTFLGIPSGVAVRAHVQSLDILPFGSRIPPPGQALDYERRSQQTRRRRR</sequence>
<dbReference type="PANTHER" id="PTHR10380">
    <property type="entry name" value="CUTICLE PROTEIN"/>
    <property type="match status" value="1"/>
</dbReference>
<feature type="compositionally biased region" description="Low complexity" evidence="2">
    <location>
        <begin position="302"/>
        <end position="311"/>
    </location>
</feature>
<evidence type="ECO:0000313" key="4">
    <source>
        <dbReference type="EMBL" id="RZF46504.1"/>
    </source>
</evidence>
<keyword evidence="1" id="KW-0193">Cuticle</keyword>
<proteinExistence type="predicted"/>
<dbReference type="AlphaFoldDB" id="A0A482XLF2"/>
<dbReference type="OrthoDB" id="8196648at2759"/>
<keyword evidence="3" id="KW-0732">Signal</keyword>
<reference evidence="4 5" key="1">
    <citation type="journal article" date="2017" name="Gigascience">
        <title>Genome sequence of the small brown planthopper, Laodelphax striatellus.</title>
        <authorList>
            <person name="Zhu J."/>
            <person name="Jiang F."/>
            <person name="Wang X."/>
            <person name="Yang P."/>
            <person name="Bao Y."/>
            <person name="Zhao W."/>
            <person name="Wang W."/>
            <person name="Lu H."/>
            <person name="Wang Q."/>
            <person name="Cui N."/>
            <person name="Li J."/>
            <person name="Chen X."/>
            <person name="Luo L."/>
            <person name="Yu J."/>
            <person name="Kang L."/>
            <person name="Cui F."/>
        </authorList>
    </citation>
    <scope>NUCLEOTIDE SEQUENCE [LARGE SCALE GENOMIC DNA]</scope>
    <source>
        <strain evidence="4">Lst14</strain>
    </source>
</reference>
<feature type="chain" id="PRO_5019722596" evidence="3">
    <location>
        <begin position="29"/>
        <end position="872"/>
    </location>
</feature>
<feature type="region of interest" description="Disordered" evidence="2">
    <location>
        <begin position="847"/>
        <end position="872"/>
    </location>
</feature>
<gene>
    <name evidence="4" type="ORF">LSTR_LSTR009286</name>
</gene>
<organism evidence="4 5">
    <name type="scientific">Laodelphax striatellus</name>
    <name type="common">Small brown planthopper</name>
    <name type="synonym">Delphax striatella</name>
    <dbReference type="NCBI Taxonomy" id="195883"/>
    <lineage>
        <taxon>Eukaryota</taxon>
        <taxon>Metazoa</taxon>
        <taxon>Ecdysozoa</taxon>
        <taxon>Arthropoda</taxon>
        <taxon>Hexapoda</taxon>
        <taxon>Insecta</taxon>
        <taxon>Pterygota</taxon>
        <taxon>Neoptera</taxon>
        <taxon>Paraneoptera</taxon>
        <taxon>Hemiptera</taxon>
        <taxon>Auchenorrhyncha</taxon>
        <taxon>Fulgoroidea</taxon>
        <taxon>Delphacidae</taxon>
        <taxon>Criomorphinae</taxon>
        <taxon>Laodelphax</taxon>
    </lineage>
</organism>
<feature type="compositionally biased region" description="Polar residues" evidence="2">
    <location>
        <begin position="325"/>
        <end position="342"/>
    </location>
</feature>
<evidence type="ECO:0000256" key="3">
    <source>
        <dbReference type="SAM" id="SignalP"/>
    </source>
</evidence>
<feature type="signal peptide" evidence="3">
    <location>
        <begin position="1"/>
        <end position="28"/>
    </location>
</feature>
<dbReference type="InterPro" id="IPR000618">
    <property type="entry name" value="Insect_cuticle"/>
</dbReference>
<dbReference type="FunCoup" id="A0A482XLF2">
    <property type="interactions" value="11"/>
</dbReference>
<feature type="compositionally biased region" description="Pro residues" evidence="2">
    <location>
        <begin position="593"/>
        <end position="603"/>
    </location>
</feature>
<keyword evidence="5" id="KW-1185">Reference proteome</keyword>
<feature type="compositionally biased region" description="Low complexity" evidence="2">
    <location>
        <begin position="525"/>
        <end position="535"/>
    </location>
</feature>
<protein>
    <submittedName>
        <fullName evidence="4">Uncharacterized protein</fullName>
    </submittedName>
</protein>
<feature type="compositionally biased region" description="Basic and acidic residues" evidence="2">
    <location>
        <begin position="800"/>
        <end position="809"/>
    </location>
</feature>
<dbReference type="STRING" id="195883.A0A482XLF2"/>
<dbReference type="EMBL" id="QKKF02006119">
    <property type="protein sequence ID" value="RZF46504.1"/>
    <property type="molecule type" value="Genomic_DNA"/>
</dbReference>
<feature type="region of interest" description="Disordered" evidence="2">
    <location>
        <begin position="223"/>
        <end position="262"/>
    </location>
</feature>
<feature type="compositionally biased region" description="Low complexity" evidence="2">
    <location>
        <begin position="552"/>
        <end position="567"/>
    </location>
</feature>
<feature type="region of interest" description="Disordered" evidence="2">
    <location>
        <begin position="302"/>
        <end position="457"/>
    </location>
</feature>
<evidence type="ECO:0000256" key="2">
    <source>
        <dbReference type="SAM" id="MobiDB-lite"/>
    </source>
</evidence>
<dbReference type="Pfam" id="PF00379">
    <property type="entry name" value="Chitin_bind_4"/>
    <property type="match status" value="3"/>
</dbReference>
<dbReference type="GO" id="GO:0062129">
    <property type="term" value="C:chitin-based extracellular matrix"/>
    <property type="evidence" value="ECO:0007669"/>
    <property type="project" value="TreeGrafter"/>
</dbReference>
<dbReference type="Proteomes" id="UP000291343">
    <property type="component" value="Unassembled WGS sequence"/>
</dbReference>
<comment type="caution">
    <text evidence="4">The sequence shown here is derived from an EMBL/GenBank/DDBJ whole genome shotgun (WGS) entry which is preliminary data.</text>
</comment>